<feature type="transmembrane region" description="Helical" evidence="2">
    <location>
        <begin position="12"/>
        <end position="42"/>
    </location>
</feature>
<evidence type="ECO:0000313" key="4">
    <source>
        <dbReference type="EMBL" id="CAF4283525.1"/>
    </source>
</evidence>
<feature type="region of interest" description="Disordered" evidence="1">
    <location>
        <begin position="277"/>
        <end position="321"/>
    </location>
</feature>
<evidence type="ECO:0000313" key="5">
    <source>
        <dbReference type="Proteomes" id="UP000682733"/>
    </source>
</evidence>
<gene>
    <name evidence="3" type="ORF">OVA965_LOCUS36653</name>
    <name evidence="4" type="ORF">TMI583_LOCUS37675</name>
</gene>
<name>A0A8S2TCM9_9BILA</name>
<reference evidence="4" key="1">
    <citation type="submission" date="2021-02" db="EMBL/GenBank/DDBJ databases">
        <authorList>
            <person name="Nowell W R."/>
        </authorList>
    </citation>
    <scope>NUCLEOTIDE SEQUENCE</scope>
</reference>
<proteinExistence type="predicted"/>
<dbReference type="Proteomes" id="UP000682733">
    <property type="component" value="Unassembled WGS sequence"/>
</dbReference>
<evidence type="ECO:0000256" key="1">
    <source>
        <dbReference type="SAM" id="MobiDB-lite"/>
    </source>
</evidence>
<dbReference type="Proteomes" id="UP000677228">
    <property type="component" value="Unassembled WGS sequence"/>
</dbReference>
<evidence type="ECO:0000313" key="3">
    <source>
        <dbReference type="EMBL" id="CAF1494445.1"/>
    </source>
</evidence>
<accession>A0A8S2TCM9</accession>
<organism evidence="4 5">
    <name type="scientific">Didymodactylos carnosus</name>
    <dbReference type="NCBI Taxonomy" id="1234261"/>
    <lineage>
        <taxon>Eukaryota</taxon>
        <taxon>Metazoa</taxon>
        <taxon>Spiralia</taxon>
        <taxon>Gnathifera</taxon>
        <taxon>Rotifera</taxon>
        <taxon>Eurotatoria</taxon>
        <taxon>Bdelloidea</taxon>
        <taxon>Philodinida</taxon>
        <taxon>Philodinidae</taxon>
        <taxon>Didymodactylos</taxon>
    </lineage>
</organism>
<feature type="compositionally biased region" description="Pro residues" evidence="1">
    <location>
        <begin position="294"/>
        <end position="303"/>
    </location>
</feature>
<feature type="compositionally biased region" description="Gly residues" evidence="1">
    <location>
        <begin position="166"/>
        <end position="175"/>
    </location>
</feature>
<sequence length="321" mass="35666">MQPKLLPNATKAVVIISLNVLVDIIMSLYIIIFSLAVCLTYIHIHTHKRTRATMSQNPPQPQPSPLRAARRTELHSPDFSYSSESSSDGPYRTPPPNAANSTSARKPTTRKKSSTSGSDDQSASNQTPTVQKGTLFNYVDDVLSKHDSASGQHGETRISPRQVRIGGRGGGGNDGEPGQSAFRRYNPNTQTRVDENSFDTDDEQRSTPTMQNTADSQHEVNFDPDPVIEERESRDQVYKQPVYLRQLQPPTPAPVEIQIQEVLIKPEIQRPPLHVRVASREPRTPSPILIKSAPPRPPLPEPEQPIIYNKYVPGPKPTPQQ</sequence>
<dbReference type="EMBL" id="CAJNOK010033462">
    <property type="protein sequence ID" value="CAF1494445.1"/>
    <property type="molecule type" value="Genomic_DNA"/>
</dbReference>
<feature type="region of interest" description="Disordered" evidence="1">
    <location>
        <begin position="77"/>
        <end position="133"/>
    </location>
</feature>
<feature type="non-terminal residue" evidence="4">
    <location>
        <position position="1"/>
    </location>
</feature>
<keyword evidence="2" id="KW-0812">Transmembrane</keyword>
<keyword evidence="2" id="KW-0472">Membrane</keyword>
<feature type="compositionally biased region" description="Low complexity" evidence="1">
    <location>
        <begin position="114"/>
        <end position="124"/>
    </location>
</feature>
<protein>
    <submittedName>
        <fullName evidence="4">Uncharacterized protein</fullName>
    </submittedName>
</protein>
<dbReference type="EMBL" id="CAJOBA010055440">
    <property type="protein sequence ID" value="CAF4283525.1"/>
    <property type="molecule type" value="Genomic_DNA"/>
</dbReference>
<feature type="region of interest" description="Disordered" evidence="1">
    <location>
        <begin position="146"/>
        <end position="225"/>
    </location>
</feature>
<keyword evidence="2" id="KW-1133">Transmembrane helix</keyword>
<feature type="compositionally biased region" description="Basic and acidic residues" evidence="1">
    <location>
        <begin position="146"/>
        <end position="158"/>
    </location>
</feature>
<feature type="compositionally biased region" description="Low complexity" evidence="1">
    <location>
        <begin position="77"/>
        <end position="87"/>
    </location>
</feature>
<dbReference type="AlphaFoldDB" id="A0A8S2TCM9"/>
<feature type="compositionally biased region" description="Polar residues" evidence="1">
    <location>
        <begin position="206"/>
        <end position="215"/>
    </location>
</feature>
<comment type="caution">
    <text evidence="4">The sequence shown here is derived from an EMBL/GenBank/DDBJ whole genome shotgun (WGS) entry which is preliminary data.</text>
</comment>
<evidence type="ECO:0000256" key="2">
    <source>
        <dbReference type="SAM" id="Phobius"/>
    </source>
</evidence>